<proteinExistence type="predicted"/>
<organism evidence="2">
    <name type="scientific">Tetraselmis sp. GSL018</name>
    <dbReference type="NCBI Taxonomy" id="582737"/>
    <lineage>
        <taxon>Eukaryota</taxon>
        <taxon>Viridiplantae</taxon>
        <taxon>Chlorophyta</taxon>
        <taxon>core chlorophytes</taxon>
        <taxon>Chlorodendrophyceae</taxon>
        <taxon>Chlorodendrales</taxon>
        <taxon>Chlorodendraceae</taxon>
        <taxon>Tetraselmis</taxon>
    </lineage>
</organism>
<feature type="non-terminal residue" evidence="2">
    <location>
        <position position="72"/>
    </location>
</feature>
<gene>
    <name evidence="2" type="ORF">TSPGSL018_19349</name>
</gene>
<sequence>TAIMYYAAQLLSTIASDNQRLSRQMNDVVLGWHRKLTVMAQQTVNGHESETEPSLCPHPAHPLLGHGLEEGP</sequence>
<protein>
    <submittedName>
        <fullName evidence="2">Uncharacterized protein</fullName>
    </submittedName>
</protein>
<accession>A0A061S1G3</accession>
<name>A0A061S1G3_9CHLO</name>
<dbReference type="AlphaFoldDB" id="A0A061S1G3"/>
<feature type="region of interest" description="Disordered" evidence="1">
    <location>
        <begin position="44"/>
        <end position="72"/>
    </location>
</feature>
<dbReference type="EMBL" id="GBEZ01008805">
    <property type="protein sequence ID" value="JAC76755.1"/>
    <property type="molecule type" value="Transcribed_RNA"/>
</dbReference>
<reference evidence="2" key="1">
    <citation type="submission" date="2014-05" db="EMBL/GenBank/DDBJ databases">
        <title>The transcriptome of the halophilic microalga Tetraselmis sp. GSL018 isolated from the Great Salt Lake, Utah.</title>
        <authorList>
            <person name="Jinkerson R.E."/>
            <person name="D'Adamo S."/>
            <person name="Posewitz M.C."/>
        </authorList>
    </citation>
    <scope>NUCLEOTIDE SEQUENCE</scope>
    <source>
        <strain evidence="2">GSL018</strain>
    </source>
</reference>
<evidence type="ECO:0000313" key="2">
    <source>
        <dbReference type="EMBL" id="JAC76755.1"/>
    </source>
</evidence>
<evidence type="ECO:0000256" key="1">
    <source>
        <dbReference type="SAM" id="MobiDB-lite"/>
    </source>
</evidence>
<feature type="non-terminal residue" evidence="2">
    <location>
        <position position="1"/>
    </location>
</feature>